<dbReference type="AlphaFoldDB" id="A0AAD1U1M9"/>
<comment type="caution">
    <text evidence="2">The sequence shown here is derived from an EMBL/GenBank/DDBJ whole genome shotgun (WGS) entry which is preliminary data.</text>
</comment>
<evidence type="ECO:0000256" key="1">
    <source>
        <dbReference type="SAM" id="Phobius"/>
    </source>
</evidence>
<keyword evidence="1" id="KW-0472">Membrane</keyword>
<name>A0AAD1U1M9_EUPCR</name>
<reference evidence="2" key="1">
    <citation type="submission" date="2023-07" db="EMBL/GenBank/DDBJ databases">
        <authorList>
            <consortium name="AG Swart"/>
            <person name="Singh M."/>
            <person name="Singh A."/>
            <person name="Seah K."/>
            <person name="Emmerich C."/>
        </authorList>
    </citation>
    <scope>NUCLEOTIDE SEQUENCE</scope>
    <source>
        <strain evidence="2">DP1</strain>
    </source>
</reference>
<keyword evidence="1" id="KW-0812">Transmembrane</keyword>
<dbReference type="EMBL" id="CAMPGE010000071">
    <property type="protein sequence ID" value="CAI2358792.1"/>
    <property type="molecule type" value="Genomic_DNA"/>
</dbReference>
<dbReference type="Proteomes" id="UP001295684">
    <property type="component" value="Unassembled WGS sequence"/>
</dbReference>
<evidence type="ECO:0000313" key="2">
    <source>
        <dbReference type="EMBL" id="CAI2358792.1"/>
    </source>
</evidence>
<feature type="transmembrane region" description="Helical" evidence="1">
    <location>
        <begin position="353"/>
        <end position="372"/>
    </location>
</feature>
<keyword evidence="3" id="KW-1185">Reference proteome</keyword>
<protein>
    <submittedName>
        <fullName evidence="2">Uncharacterized protein</fullName>
    </submittedName>
</protein>
<proteinExistence type="predicted"/>
<evidence type="ECO:0000313" key="3">
    <source>
        <dbReference type="Proteomes" id="UP001295684"/>
    </source>
</evidence>
<accession>A0AAD1U1M9</accession>
<keyword evidence="1" id="KW-1133">Transmembrane helix</keyword>
<gene>
    <name evidence="2" type="ORF">ECRASSUSDP1_LOCUS75</name>
</gene>
<organism evidence="2 3">
    <name type="scientific">Euplotes crassus</name>
    <dbReference type="NCBI Taxonomy" id="5936"/>
    <lineage>
        <taxon>Eukaryota</taxon>
        <taxon>Sar</taxon>
        <taxon>Alveolata</taxon>
        <taxon>Ciliophora</taxon>
        <taxon>Intramacronucleata</taxon>
        <taxon>Spirotrichea</taxon>
        <taxon>Hypotrichia</taxon>
        <taxon>Euplotida</taxon>
        <taxon>Euplotidae</taxon>
        <taxon>Moneuplotes</taxon>
    </lineage>
</organism>
<sequence>MEQLLQDEDYMQIKSQTSFITSTFTLLFSISSFIYTLEAFQRLGANKSQIDYVFDNWQTPFITDIFSVPSGHLCPDGYEHLFEAEWPGSVTGCFCKSEGAKKDKITVGACSISLHRKNCKTIKQTSLRQLNWIHNSTLCGKRSKLNFLDLHIPDTEGQCDTGLKRCGSTKKDGIYTTCVPQNSECPITDIVITNNSAISFDKKNYEKISLSDTHMLYYSKNSSHLPVVEFKLTEGSPCIDAEELYHTTSKFNKLSKSDKSGCNTILGDNIIFDERYRFVTSESNYEMVPPQAHWGLGWGEASTMNLYQKSYVRWNSECYNSVLSPEETFVNIDIFESVAAWQSVFSQISLVDMVVTFVFGVVSLIDMVKRLFFNGKSGKWIKWFENINNEWTMLINFTKIVFAYFCVSYIDLYESDIIEVSVSTCSDKITNHSFEVLGNSLLDSRDDDITVLKITILMLSFEVTNYLLPNLLHLRKHQQNQKLKKD</sequence>